<dbReference type="AlphaFoldDB" id="A0A9E7LB36"/>
<evidence type="ECO:0000313" key="1">
    <source>
        <dbReference type="EMBL" id="URE44420.1"/>
    </source>
</evidence>
<accession>A0A9E7LB36</accession>
<keyword evidence="2" id="KW-1185">Reference proteome</keyword>
<dbReference type="EMBL" id="CP097511">
    <property type="protein sequence ID" value="URE44420.1"/>
    <property type="molecule type" value="Genomic_DNA"/>
</dbReference>
<dbReference type="Pfam" id="PF07797">
    <property type="entry name" value="DUF1639"/>
    <property type="match status" value="1"/>
</dbReference>
<sequence>MVPAADQNTARPEMDFLAIEGTKPLWRPRKGPRIVQRQFNVRRRLRKERFEFNAENGLWSHKRHIKKAKPKSKHTAPLITARNIGSRFGS</sequence>
<proteinExistence type="predicted"/>
<reference evidence="1" key="1">
    <citation type="submission" date="2022-05" db="EMBL/GenBank/DDBJ databases">
        <title>The Musa troglodytarum L. genome provides insights into the mechanism of non-climacteric behaviour and enrichment of carotenoids.</title>
        <authorList>
            <person name="Wang J."/>
        </authorList>
    </citation>
    <scope>NUCLEOTIDE SEQUENCE</scope>
    <source>
        <tissue evidence="1">Leaf</tissue>
    </source>
</reference>
<gene>
    <name evidence="1" type="ORF">MUK42_08481</name>
</gene>
<organism evidence="1 2">
    <name type="scientific">Musa troglodytarum</name>
    <name type="common">fe'i banana</name>
    <dbReference type="NCBI Taxonomy" id="320322"/>
    <lineage>
        <taxon>Eukaryota</taxon>
        <taxon>Viridiplantae</taxon>
        <taxon>Streptophyta</taxon>
        <taxon>Embryophyta</taxon>
        <taxon>Tracheophyta</taxon>
        <taxon>Spermatophyta</taxon>
        <taxon>Magnoliopsida</taxon>
        <taxon>Liliopsida</taxon>
        <taxon>Zingiberales</taxon>
        <taxon>Musaceae</taxon>
        <taxon>Musa</taxon>
    </lineage>
</organism>
<dbReference type="InterPro" id="IPR012438">
    <property type="entry name" value="DUF1639"/>
</dbReference>
<dbReference type="Proteomes" id="UP001055439">
    <property type="component" value="Chromosome 9"/>
</dbReference>
<name>A0A9E7LB36_9LILI</name>
<protein>
    <submittedName>
        <fullName evidence="1">Uncharacterized protein</fullName>
    </submittedName>
</protein>
<evidence type="ECO:0000313" key="2">
    <source>
        <dbReference type="Proteomes" id="UP001055439"/>
    </source>
</evidence>